<reference evidence="1 2" key="1">
    <citation type="submission" date="2017-09" db="EMBL/GenBank/DDBJ databases">
        <title>Depth-based differentiation of microbial function through sediment-hosted aquifers and enrichment of novel symbionts in the deep terrestrial subsurface.</title>
        <authorList>
            <person name="Probst A.J."/>
            <person name="Ladd B."/>
            <person name="Jarett J.K."/>
            <person name="Geller-Mcgrath D.E."/>
            <person name="Sieber C.M."/>
            <person name="Emerson J.B."/>
            <person name="Anantharaman K."/>
            <person name="Thomas B.C."/>
            <person name="Malmstrom R."/>
            <person name="Stieglmeier M."/>
            <person name="Klingl A."/>
            <person name="Woyke T."/>
            <person name="Ryan C.M."/>
            <person name="Banfield J.F."/>
        </authorList>
    </citation>
    <scope>NUCLEOTIDE SEQUENCE [LARGE SCALE GENOMIC DNA]</scope>
    <source>
        <strain evidence="1">CG11_big_fil_rev_8_21_14_0_20_38_23</strain>
    </source>
</reference>
<protein>
    <submittedName>
        <fullName evidence="1">Uncharacterized protein</fullName>
    </submittedName>
</protein>
<dbReference type="AlphaFoldDB" id="A0A2H0NDD7"/>
<evidence type="ECO:0000313" key="1">
    <source>
        <dbReference type="EMBL" id="PIR06913.1"/>
    </source>
</evidence>
<gene>
    <name evidence="1" type="ORF">COV54_01995</name>
</gene>
<sequence length="98" mass="11225">MRKSLVQGYLAQLRERKKESRVYTAYQAAGLALAEILEDEKHKSLYMKLAKNYNSTELITLAKNVASRKSIKNKGAYFMKVLNKTYPNILKKIKNGKA</sequence>
<accession>A0A2H0NDD7</accession>
<comment type="caution">
    <text evidence="1">The sequence shown here is derived from an EMBL/GenBank/DDBJ whole genome shotgun (WGS) entry which is preliminary data.</text>
</comment>
<name>A0A2H0NDD7_9BACT</name>
<organism evidence="1 2">
    <name type="scientific">Candidatus Jorgensenbacteria bacterium CG11_big_fil_rev_8_21_14_0_20_38_23</name>
    <dbReference type="NCBI Taxonomy" id="1974594"/>
    <lineage>
        <taxon>Bacteria</taxon>
        <taxon>Candidatus Joergenseniibacteriota</taxon>
    </lineage>
</organism>
<dbReference type="EMBL" id="PCWR01000046">
    <property type="protein sequence ID" value="PIR06913.1"/>
    <property type="molecule type" value="Genomic_DNA"/>
</dbReference>
<dbReference type="Proteomes" id="UP000228867">
    <property type="component" value="Unassembled WGS sequence"/>
</dbReference>
<evidence type="ECO:0000313" key="2">
    <source>
        <dbReference type="Proteomes" id="UP000228867"/>
    </source>
</evidence>
<proteinExistence type="predicted"/>